<evidence type="ECO:0000313" key="2">
    <source>
        <dbReference type="Proteomes" id="UP000235145"/>
    </source>
</evidence>
<evidence type="ECO:0000313" key="1">
    <source>
        <dbReference type="EMBL" id="KAJ0209429.1"/>
    </source>
</evidence>
<accession>A0A9R1VQ43</accession>
<keyword evidence="2" id="KW-1185">Reference proteome</keyword>
<reference evidence="1 2" key="1">
    <citation type="journal article" date="2017" name="Nat. Commun.">
        <title>Genome assembly with in vitro proximity ligation data and whole-genome triplication in lettuce.</title>
        <authorList>
            <person name="Reyes-Chin-Wo S."/>
            <person name="Wang Z."/>
            <person name="Yang X."/>
            <person name="Kozik A."/>
            <person name="Arikit S."/>
            <person name="Song C."/>
            <person name="Xia L."/>
            <person name="Froenicke L."/>
            <person name="Lavelle D.O."/>
            <person name="Truco M.J."/>
            <person name="Xia R."/>
            <person name="Zhu S."/>
            <person name="Xu C."/>
            <person name="Xu H."/>
            <person name="Xu X."/>
            <person name="Cox K."/>
            <person name="Korf I."/>
            <person name="Meyers B.C."/>
            <person name="Michelmore R.W."/>
        </authorList>
    </citation>
    <scope>NUCLEOTIDE SEQUENCE [LARGE SCALE GENOMIC DNA]</scope>
    <source>
        <strain evidence="2">cv. Salinas</strain>
        <tissue evidence="1">Seedlings</tissue>
    </source>
</reference>
<dbReference type="AlphaFoldDB" id="A0A9R1VQ43"/>
<organism evidence="1 2">
    <name type="scientific">Lactuca sativa</name>
    <name type="common">Garden lettuce</name>
    <dbReference type="NCBI Taxonomy" id="4236"/>
    <lineage>
        <taxon>Eukaryota</taxon>
        <taxon>Viridiplantae</taxon>
        <taxon>Streptophyta</taxon>
        <taxon>Embryophyta</taxon>
        <taxon>Tracheophyta</taxon>
        <taxon>Spermatophyta</taxon>
        <taxon>Magnoliopsida</taxon>
        <taxon>eudicotyledons</taxon>
        <taxon>Gunneridae</taxon>
        <taxon>Pentapetalae</taxon>
        <taxon>asterids</taxon>
        <taxon>campanulids</taxon>
        <taxon>Asterales</taxon>
        <taxon>Asteraceae</taxon>
        <taxon>Cichorioideae</taxon>
        <taxon>Cichorieae</taxon>
        <taxon>Lactucinae</taxon>
        <taxon>Lactuca</taxon>
    </lineage>
</organism>
<dbReference type="EMBL" id="NBSK02000004">
    <property type="protein sequence ID" value="KAJ0209429.1"/>
    <property type="molecule type" value="Genomic_DNA"/>
</dbReference>
<protein>
    <submittedName>
        <fullName evidence="1">Uncharacterized protein</fullName>
    </submittedName>
</protein>
<gene>
    <name evidence="1" type="ORF">LSAT_V11C400191760</name>
</gene>
<dbReference type="Proteomes" id="UP000235145">
    <property type="component" value="Unassembled WGS sequence"/>
</dbReference>
<comment type="caution">
    <text evidence="1">The sequence shown here is derived from an EMBL/GenBank/DDBJ whole genome shotgun (WGS) entry which is preliminary data.</text>
</comment>
<sequence>MGPRQYIQDGCMSYLAYVVDTRAGKEVLVYDVPIVREFDDEFPKELPGRIQRMLVALPSWTCQQEAHCPSPKRWSHKAEIFEKFKEFKQDVENQLGRKIKMLRSDRGESPKTNQKGVIGQKESLKKVLEEKSSKRRRNRKVVSLIIKKKLDEHQDSESVLRGEETEKCSPGSLLSVIQGFNDVQNDCGSSKDEDDRCAKGSSKTKKIVIEGGVIDVTRESVNQILGFPLGKTKFSNLQFRTADNNKQFDNKSIIQLKEIKMKIVSSKKIRYEL</sequence>
<name>A0A9R1VQ43_LACSA</name>
<proteinExistence type="predicted"/>